<dbReference type="GO" id="GO:0004674">
    <property type="term" value="F:protein serine/threonine kinase activity"/>
    <property type="evidence" value="ECO:0007669"/>
    <property type="project" value="UniProtKB-KW"/>
</dbReference>
<dbReference type="Pfam" id="PF00560">
    <property type="entry name" value="LRR_1"/>
    <property type="match status" value="1"/>
</dbReference>
<evidence type="ECO:0000256" key="9">
    <source>
        <dbReference type="ARBA" id="ARBA00022741"/>
    </source>
</evidence>
<evidence type="ECO:0000256" key="7">
    <source>
        <dbReference type="ARBA" id="ARBA00022729"/>
    </source>
</evidence>
<reference evidence="19" key="1">
    <citation type="journal article" date="2020" name="bioRxiv">
        <title>Hybrid origin of Populus tomentosa Carr. identified through genome sequencing and phylogenomic analysis.</title>
        <authorList>
            <person name="An X."/>
            <person name="Gao K."/>
            <person name="Chen Z."/>
            <person name="Li J."/>
            <person name="Yang X."/>
            <person name="Yang X."/>
            <person name="Zhou J."/>
            <person name="Guo T."/>
            <person name="Zhao T."/>
            <person name="Huang S."/>
            <person name="Miao D."/>
            <person name="Khan W.U."/>
            <person name="Rao P."/>
            <person name="Ye M."/>
            <person name="Lei B."/>
            <person name="Liao W."/>
            <person name="Wang J."/>
            <person name="Ji L."/>
            <person name="Li Y."/>
            <person name="Guo B."/>
            <person name="Mustafa N.S."/>
            <person name="Li S."/>
            <person name="Yun Q."/>
            <person name="Keller S.R."/>
            <person name="Mao J."/>
            <person name="Zhang R."/>
            <person name="Strauss S.H."/>
        </authorList>
    </citation>
    <scope>NUCLEOTIDE SEQUENCE</scope>
    <source>
        <strain evidence="19">GM15</strain>
        <tissue evidence="19">Leaf</tissue>
    </source>
</reference>
<evidence type="ECO:0000256" key="13">
    <source>
        <dbReference type="ARBA" id="ARBA00023170"/>
    </source>
</evidence>
<dbReference type="GO" id="GO:0016020">
    <property type="term" value="C:membrane"/>
    <property type="evidence" value="ECO:0007669"/>
    <property type="project" value="UniProtKB-SubCell"/>
</dbReference>
<keyword evidence="11 17" id="KW-1133">Transmembrane helix</keyword>
<dbReference type="EC" id="2.7.11.1" evidence="2"/>
<dbReference type="PROSITE" id="PS50011">
    <property type="entry name" value="PROTEIN_KINASE_DOM"/>
    <property type="match status" value="1"/>
</dbReference>
<dbReference type="FunFam" id="3.80.10.10:FF:000221">
    <property type="entry name" value="Leucine-rich repeat receptor-like protein kinase PXL1"/>
    <property type="match status" value="1"/>
</dbReference>
<feature type="domain" description="Protein kinase" evidence="18">
    <location>
        <begin position="673"/>
        <end position="1016"/>
    </location>
</feature>
<evidence type="ECO:0000256" key="12">
    <source>
        <dbReference type="ARBA" id="ARBA00023136"/>
    </source>
</evidence>
<evidence type="ECO:0000256" key="2">
    <source>
        <dbReference type="ARBA" id="ARBA00012513"/>
    </source>
</evidence>
<keyword evidence="7" id="KW-0732">Signal</keyword>
<feature type="transmembrane region" description="Helical" evidence="17">
    <location>
        <begin position="21"/>
        <end position="39"/>
    </location>
</feature>
<dbReference type="SMART" id="SM00220">
    <property type="entry name" value="S_TKc"/>
    <property type="match status" value="1"/>
</dbReference>
<evidence type="ECO:0000256" key="3">
    <source>
        <dbReference type="ARBA" id="ARBA00022527"/>
    </source>
</evidence>
<dbReference type="AlphaFoldDB" id="A0A8X7ZGJ6"/>
<dbReference type="Pfam" id="PF11721">
    <property type="entry name" value="Malectin"/>
    <property type="match status" value="1"/>
</dbReference>
<dbReference type="PANTHER" id="PTHR48006:SF48">
    <property type="entry name" value="PROTEIN KINASE DOMAIN-CONTAINING PROTEIN"/>
    <property type="match status" value="1"/>
</dbReference>
<evidence type="ECO:0000256" key="15">
    <source>
        <dbReference type="ARBA" id="ARBA00047899"/>
    </source>
</evidence>
<keyword evidence="20" id="KW-1185">Reference proteome</keyword>
<dbReference type="InterPro" id="IPR051824">
    <property type="entry name" value="LRR_Rcpt-Like_S/T_Kinase"/>
</dbReference>
<sequence length="1027" mass="114131">MHPHQAKHSRSNTAMSKLMGSELSVILISRLLLFVFFLWQLGTGTTFNIGTEAAAANGDNSTTKIGTLKDSEAKALKLLASSLQSNETATVQLSLNCSNEKDAEIRCSCDNSNEVCSVTEINLAGKNLPGQISSSIGDFENLKILNLSSNMLTGGIPPSLGKLQRLEILYVKAMIRDSSLKFLGLTSNALTGSIPANLTTLHNLEILILRLNNLSGNITQSLGTLSNLTTLDLFSNSLSGHIPVELGNLSSLETLNLDDNDLEGNLPEELGKLRKLENLYLSSNKFNGSIPATYAQLVNLQVFVVGGNYLSGKIPNYFGKWVNLTKLLVSDVSNPAGIYFPNVIEVMPGNLNQVVLRNCNIWGQIPEYIGRWPHLMYLDLSFNNLTGGIPDSFQNISSKLFLTNNRLDVLPSWNTSKQNRSPYPETYLSYNNFKEDCTDSKCLGLERVHIHPTRSFIDKMMQKETCRRKNNSLFINCGGEEVTVGKAHYLNDTSTLDFYQSPNDDWAYSYSGDYLWARINDSTLVRNSTCEVSSPEAKLDNNFRLAPVSLTYYGLCLSNGKYHVTLHFAETLYSKGEDNSRVGKRVFDVYIQKERVETDLNIKEALGGKNEELKRQYTTKIRDGSLEIHFFWTGKGSLYNPPAINGPLISAISVTRGRKTSNTYPFLIKPRILKTTSLGNRGDCSKLYFVSAAAVGFHVENGLDRRQRITGMQADLPNLTVAVKKLDPKSKAVDEIASEVYAKKALDVKHDNVVTLLASYSKRHLHLLIYEYMKHGSLGQVLFGNFILFYLSFNPSVDNHVASLMYKFYRGTRFAGKIYNLPGYSEGFEESTEMESTNNSKKHRGIAKGLKYLHERKPQIIHRNIKSTNILLDASLNPKISDFGLAKLYEEGNPYIAVGAGKQLSYMAPEYATRRAMTVKVDVFSFGILLLEIVSGKNNADSTGDENSVFLLDTASKLHAKQELEQLVYTRLDTSSSESGQARIALNLAIMCTDQSPSLRPTMSQVVAVLERSKTLEDISKEINTSE</sequence>
<keyword evidence="14" id="KW-0325">Glycoprotein</keyword>
<evidence type="ECO:0000256" key="1">
    <source>
        <dbReference type="ARBA" id="ARBA00004479"/>
    </source>
</evidence>
<keyword evidence="10" id="KW-0067">ATP-binding</keyword>
<dbReference type="Pfam" id="PF23598">
    <property type="entry name" value="LRR_14"/>
    <property type="match status" value="1"/>
</dbReference>
<evidence type="ECO:0000256" key="11">
    <source>
        <dbReference type="ARBA" id="ARBA00022989"/>
    </source>
</evidence>
<comment type="catalytic activity">
    <reaction evidence="15">
        <text>L-threonyl-[protein] + ATP = O-phospho-L-threonyl-[protein] + ADP + H(+)</text>
        <dbReference type="Rhea" id="RHEA:46608"/>
        <dbReference type="Rhea" id="RHEA-COMP:11060"/>
        <dbReference type="Rhea" id="RHEA-COMP:11605"/>
        <dbReference type="ChEBI" id="CHEBI:15378"/>
        <dbReference type="ChEBI" id="CHEBI:30013"/>
        <dbReference type="ChEBI" id="CHEBI:30616"/>
        <dbReference type="ChEBI" id="CHEBI:61977"/>
        <dbReference type="ChEBI" id="CHEBI:456216"/>
        <dbReference type="EC" id="2.7.11.1"/>
    </reaction>
</comment>
<evidence type="ECO:0000313" key="19">
    <source>
        <dbReference type="EMBL" id="KAG6771023.1"/>
    </source>
</evidence>
<evidence type="ECO:0000256" key="10">
    <source>
        <dbReference type="ARBA" id="ARBA00022840"/>
    </source>
</evidence>
<name>A0A8X7ZGJ6_POPTO</name>
<dbReference type="InterPro" id="IPR021720">
    <property type="entry name" value="Malectin_dom"/>
</dbReference>
<comment type="catalytic activity">
    <reaction evidence="16">
        <text>L-seryl-[protein] + ATP = O-phospho-L-seryl-[protein] + ADP + H(+)</text>
        <dbReference type="Rhea" id="RHEA:17989"/>
        <dbReference type="Rhea" id="RHEA-COMP:9863"/>
        <dbReference type="Rhea" id="RHEA-COMP:11604"/>
        <dbReference type="ChEBI" id="CHEBI:15378"/>
        <dbReference type="ChEBI" id="CHEBI:29999"/>
        <dbReference type="ChEBI" id="CHEBI:30616"/>
        <dbReference type="ChEBI" id="CHEBI:83421"/>
        <dbReference type="ChEBI" id="CHEBI:456216"/>
        <dbReference type="EC" id="2.7.11.1"/>
    </reaction>
</comment>
<evidence type="ECO:0000259" key="18">
    <source>
        <dbReference type="PROSITE" id="PS50011"/>
    </source>
</evidence>
<keyword evidence="4" id="KW-0597">Phosphoprotein</keyword>
<evidence type="ECO:0000256" key="17">
    <source>
        <dbReference type="SAM" id="Phobius"/>
    </source>
</evidence>
<comment type="subcellular location">
    <subcellularLocation>
        <location evidence="1">Membrane</location>
        <topology evidence="1">Single-pass type I membrane protein</topology>
    </subcellularLocation>
</comment>
<keyword evidence="3" id="KW-0723">Serine/threonine-protein kinase</keyword>
<evidence type="ECO:0000256" key="14">
    <source>
        <dbReference type="ARBA" id="ARBA00023180"/>
    </source>
</evidence>
<organism evidence="19 20">
    <name type="scientific">Populus tomentosa</name>
    <name type="common">Chinese white poplar</name>
    <dbReference type="NCBI Taxonomy" id="118781"/>
    <lineage>
        <taxon>Eukaryota</taxon>
        <taxon>Viridiplantae</taxon>
        <taxon>Streptophyta</taxon>
        <taxon>Embryophyta</taxon>
        <taxon>Tracheophyta</taxon>
        <taxon>Spermatophyta</taxon>
        <taxon>Magnoliopsida</taxon>
        <taxon>eudicotyledons</taxon>
        <taxon>Gunneridae</taxon>
        <taxon>Pentapetalae</taxon>
        <taxon>rosids</taxon>
        <taxon>fabids</taxon>
        <taxon>Malpighiales</taxon>
        <taxon>Salicaceae</taxon>
        <taxon>Saliceae</taxon>
        <taxon>Populus</taxon>
    </lineage>
</organism>
<keyword evidence="5" id="KW-0808">Transferase</keyword>
<dbReference type="Proteomes" id="UP000886885">
    <property type="component" value="Chromosome 6A"/>
</dbReference>
<comment type="caution">
    <text evidence="19">The sequence shown here is derived from an EMBL/GenBank/DDBJ whole genome shotgun (WGS) entry which is preliminary data.</text>
</comment>
<gene>
    <name evidence="19" type="ORF">POTOM_022366</name>
</gene>
<keyword evidence="3" id="KW-0418">Kinase</keyword>
<keyword evidence="6 17" id="KW-0812">Transmembrane</keyword>
<protein>
    <recommendedName>
        <fullName evidence="2">non-specific serine/threonine protein kinase</fullName>
        <ecNumber evidence="2">2.7.11.1</ecNumber>
    </recommendedName>
</protein>
<dbReference type="InterPro" id="IPR055414">
    <property type="entry name" value="LRR_R13L4/SHOC2-like"/>
</dbReference>
<evidence type="ECO:0000256" key="16">
    <source>
        <dbReference type="ARBA" id="ARBA00048679"/>
    </source>
</evidence>
<evidence type="ECO:0000256" key="4">
    <source>
        <dbReference type="ARBA" id="ARBA00022553"/>
    </source>
</evidence>
<keyword evidence="8" id="KW-0677">Repeat</keyword>
<evidence type="ECO:0000256" key="8">
    <source>
        <dbReference type="ARBA" id="ARBA00022737"/>
    </source>
</evidence>
<proteinExistence type="predicted"/>
<dbReference type="InterPro" id="IPR001611">
    <property type="entry name" value="Leu-rich_rpt"/>
</dbReference>
<evidence type="ECO:0000256" key="5">
    <source>
        <dbReference type="ARBA" id="ARBA00022679"/>
    </source>
</evidence>
<accession>A0A8X7ZGJ6</accession>
<keyword evidence="12 17" id="KW-0472">Membrane</keyword>
<evidence type="ECO:0000313" key="20">
    <source>
        <dbReference type="Proteomes" id="UP000886885"/>
    </source>
</evidence>
<dbReference type="InterPro" id="IPR000719">
    <property type="entry name" value="Prot_kinase_dom"/>
</dbReference>
<dbReference type="OrthoDB" id="848413at2759"/>
<dbReference type="InterPro" id="IPR001245">
    <property type="entry name" value="Ser-Thr/Tyr_kinase_cat_dom"/>
</dbReference>
<keyword evidence="9" id="KW-0547">Nucleotide-binding</keyword>
<dbReference type="GO" id="GO:0005524">
    <property type="term" value="F:ATP binding"/>
    <property type="evidence" value="ECO:0007669"/>
    <property type="project" value="UniProtKB-KW"/>
</dbReference>
<dbReference type="EMBL" id="JAAWWB010000011">
    <property type="protein sequence ID" value="KAG6771023.1"/>
    <property type="molecule type" value="Genomic_DNA"/>
</dbReference>
<dbReference type="Pfam" id="PF07714">
    <property type="entry name" value="PK_Tyr_Ser-Thr"/>
    <property type="match status" value="1"/>
</dbReference>
<keyword evidence="13" id="KW-0675">Receptor</keyword>
<evidence type="ECO:0000256" key="6">
    <source>
        <dbReference type="ARBA" id="ARBA00022692"/>
    </source>
</evidence>
<dbReference type="PANTHER" id="PTHR48006">
    <property type="entry name" value="LEUCINE-RICH REPEAT-CONTAINING PROTEIN DDB_G0281931-RELATED"/>
    <property type="match status" value="1"/>
</dbReference>